<evidence type="ECO:0000313" key="6">
    <source>
        <dbReference type="EMBL" id="KAE9027093.1"/>
    </source>
</evidence>
<feature type="compositionally biased region" description="Acidic residues" evidence="3">
    <location>
        <begin position="728"/>
        <end position="754"/>
    </location>
</feature>
<dbReference type="PANTHER" id="PTHR11439">
    <property type="entry name" value="GAG-POL-RELATED RETROTRANSPOSON"/>
    <property type="match status" value="1"/>
</dbReference>
<evidence type="ECO:0000256" key="3">
    <source>
        <dbReference type="SAM" id="MobiDB-lite"/>
    </source>
</evidence>
<dbReference type="PROSITE" id="PS50158">
    <property type="entry name" value="ZF_CCHC"/>
    <property type="match status" value="1"/>
</dbReference>
<sequence>MWKTLEEMFEAPTNKTLFVHQQRQLVHQLRSTRAKRDDDMNLHLGKLYDIRDHLATMKYTVHDVDMVDAMLKSLPRHVKYQRLTEMVTLTPGSSYSVDDVRDLILVAASQLQEERYEFSGGRVENNGGRVGGGDAKTGKSGKQKHKSKQHQQQPDGFESKLKCFQCNQKGHIKKYCPELTGKKEASGADVSKSVSRCDDHSSAVSRQSQCEVHEVTGASGAGNHSDTKDESQKVVEVANYKPRRWVYDTGASTHIVGAKEYFVAYHEFEKPVEDIQGVAKGGQSPARGVGVAALATDVGDGALTTIFLEEALFVPNANWNLYSVGLAIKQGFVERKNGRTGECKVYRNGTLVLRSKPAPNNVWDFEAHNAWIEDPPRQVVEYGEMANFTNADGVANIRTWHARLGHTCAQHLKQMVDKELVRGMLLKGRELPTCGTCELTKQKRKKRNKRFERGFDEPNETIFMDLMDPGKKNSTIYTQALVIVDGYSRWMTVYVLTDKAAASGYFQQYVTWAEQQIGKPVKRVVSDTGGEFLSTATKALCAEQGISLVPVAPDGSSVNYAERAIQTLRSTKNAAYVRNRVLCKGTKRTPFELFFGKKPDLHRIRTFGSLVYAHIPKHLRKKMANTSEAGFLLGYLEDCMGCNVFFPQYRVSRVVYTVNVHEDILYRDRHSTPNSVDHGWPDDQQDDVEGGDSEDDENDSDQESLVEVDLESVSSSENDEAVEHPETSSDEDSSDESSDEEPEEDAVADEDEELRPEVGEPTLMHPRVFLRPMTEEAADAPENEHEVSDEDRDEVENSKSGDDVQEDESAEGAGVGGEDGSVNESEHGEVSSTGDEPASEDGEEKVSGVPRDEHSYEDYGNEEELRNYDDVAAESDLPGSEQENVDDTPPQPINIETYGLDDDDVETVLSEKRALADQIRSFSEQPKQRQKRGRDSIAGRREDKRQRYEPRERKRPKYLEDYIVNSTLHPEPIGQRRWKASEVKIPKTVWQAMRSPQCNEWFAGMNDQVRALIKKGVLSPIDELPEGANLLETKWVFNPKVDEEGYIVRFRARTVAKGFKQKPGLDFKDTFSPVARLSSFRLVVALARGLGWKIWQGDVNNAYLNAKLKIKQYIRGIPGFGSTMYRVDSAVYGLRQSGREWNEELDSWMKKYGFTPCETEPCLYFYAKGDVMAVVLIYVDDVIIMTNSEEFKCEFFAALDKDYGFKDLGLLTNYLGIRVRQTETETVLDQEQYAREILERFDLVEGQSNKSGIPMETTTKLRKCEHADEGTCNHAPGKVPYREAVGSLMYLVTGTRPDLMFAVCQLSRFVDHPTGQHIGALKRDWANDVDTRKSITGYVFTLMGGAISWASRRQTIVAQSTAEAEYIAACKAAMEGKTLMNILDEMLPEMKRKITLGVDNQSSYVMATNPTFGRRTRHIELKWHYVREQVRKKELYMLKVRSEDNPADLFTKPLATIRFESLSAKIVMCTRKEQG</sequence>
<feature type="compositionally biased region" description="Acidic residues" evidence="3">
    <location>
        <begin position="776"/>
        <end position="794"/>
    </location>
</feature>
<feature type="domain" description="Integrase catalytic" evidence="5">
    <location>
        <begin position="454"/>
        <end position="569"/>
    </location>
</feature>
<keyword evidence="1" id="KW-0064">Aspartyl protease</keyword>
<dbReference type="Pfam" id="PF13976">
    <property type="entry name" value="gag_pre-integrs"/>
    <property type="match status" value="1"/>
</dbReference>
<dbReference type="InterPro" id="IPR057670">
    <property type="entry name" value="SH3_retrovirus"/>
</dbReference>
<dbReference type="SMART" id="SM00343">
    <property type="entry name" value="ZnF_C2HC"/>
    <property type="match status" value="1"/>
</dbReference>
<dbReference type="CDD" id="cd09272">
    <property type="entry name" value="RNase_HI_RT_Ty1"/>
    <property type="match status" value="1"/>
</dbReference>
<dbReference type="SUPFAM" id="SSF53098">
    <property type="entry name" value="Ribonuclease H-like"/>
    <property type="match status" value="1"/>
</dbReference>
<dbReference type="PROSITE" id="PS50994">
    <property type="entry name" value="INTEGRASE"/>
    <property type="match status" value="1"/>
</dbReference>
<keyword evidence="2" id="KW-0479">Metal-binding</keyword>
<dbReference type="Pfam" id="PF14223">
    <property type="entry name" value="Retrotran_gag_2"/>
    <property type="match status" value="1"/>
</dbReference>
<keyword evidence="2" id="KW-0862">Zinc</keyword>
<dbReference type="Proteomes" id="UP000429607">
    <property type="component" value="Unassembled WGS sequence"/>
</dbReference>
<feature type="compositionally biased region" description="Basic and acidic residues" evidence="3">
    <location>
        <begin position="844"/>
        <end position="869"/>
    </location>
</feature>
<gene>
    <name evidence="6" type="ORF">PR001_g12040</name>
</gene>
<dbReference type="SUPFAM" id="SSF57756">
    <property type="entry name" value="Retrovirus zinc finger-like domains"/>
    <property type="match status" value="1"/>
</dbReference>
<evidence type="ECO:0000259" key="5">
    <source>
        <dbReference type="PROSITE" id="PS50994"/>
    </source>
</evidence>
<dbReference type="InterPro" id="IPR043502">
    <property type="entry name" value="DNA/RNA_pol_sf"/>
</dbReference>
<feature type="domain" description="CCHC-type" evidence="4">
    <location>
        <begin position="162"/>
        <end position="178"/>
    </location>
</feature>
<keyword evidence="1" id="KW-0378">Hydrolase</keyword>
<keyword evidence="2" id="KW-0863">Zinc-finger</keyword>
<dbReference type="InterPro" id="IPR012337">
    <property type="entry name" value="RNaseH-like_sf"/>
</dbReference>
<keyword evidence="1" id="KW-0645">Protease</keyword>
<proteinExistence type="predicted"/>
<dbReference type="GO" id="GO:0003676">
    <property type="term" value="F:nucleic acid binding"/>
    <property type="evidence" value="ECO:0007669"/>
    <property type="project" value="InterPro"/>
</dbReference>
<organism evidence="6 7">
    <name type="scientific">Phytophthora rubi</name>
    <dbReference type="NCBI Taxonomy" id="129364"/>
    <lineage>
        <taxon>Eukaryota</taxon>
        <taxon>Sar</taxon>
        <taxon>Stramenopiles</taxon>
        <taxon>Oomycota</taxon>
        <taxon>Peronosporomycetes</taxon>
        <taxon>Peronosporales</taxon>
        <taxon>Peronosporaceae</taxon>
        <taxon>Phytophthora</taxon>
    </lineage>
</organism>
<dbReference type="GO" id="GO:0008270">
    <property type="term" value="F:zinc ion binding"/>
    <property type="evidence" value="ECO:0007669"/>
    <property type="project" value="UniProtKB-KW"/>
</dbReference>
<dbReference type="InterPro" id="IPR025724">
    <property type="entry name" value="GAG-pre-integrase_dom"/>
</dbReference>
<reference evidence="6 7" key="1">
    <citation type="submission" date="2018-09" db="EMBL/GenBank/DDBJ databases">
        <title>Genomic investigation of the strawberry pathogen Phytophthora fragariae indicates pathogenicity is determined by transcriptional variation in three key races.</title>
        <authorList>
            <person name="Adams T.M."/>
            <person name="Armitage A.D."/>
            <person name="Sobczyk M.K."/>
            <person name="Bates H.J."/>
            <person name="Dunwell J.M."/>
            <person name="Nellist C.F."/>
            <person name="Harrison R.J."/>
        </authorList>
    </citation>
    <scope>NUCLEOTIDE SEQUENCE [LARGE SCALE GENOMIC DNA]</scope>
    <source>
        <strain evidence="6 7">SCRP249</strain>
    </source>
</reference>
<dbReference type="SUPFAM" id="SSF56672">
    <property type="entry name" value="DNA/RNA polymerases"/>
    <property type="match status" value="1"/>
</dbReference>
<evidence type="ECO:0008006" key="8">
    <source>
        <dbReference type="Google" id="ProtNLM"/>
    </source>
</evidence>
<feature type="compositionally biased region" description="Basic and acidic residues" evidence="3">
    <location>
        <begin position="933"/>
        <end position="952"/>
    </location>
</feature>
<dbReference type="PANTHER" id="PTHR11439:SF491">
    <property type="entry name" value="INTEGRASE CATALYTIC DOMAIN-CONTAINING PROTEIN"/>
    <property type="match status" value="1"/>
</dbReference>
<dbReference type="InterPro" id="IPR036397">
    <property type="entry name" value="RNaseH_sf"/>
</dbReference>
<dbReference type="InterPro" id="IPR054722">
    <property type="entry name" value="PolX-like_BBD"/>
</dbReference>
<dbReference type="Pfam" id="PF07727">
    <property type="entry name" value="RVT_2"/>
    <property type="match status" value="1"/>
</dbReference>
<evidence type="ECO:0000256" key="2">
    <source>
        <dbReference type="PROSITE-ProRule" id="PRU00047"/>
    </source>
</evidence>
<dbReference type="InterPro" id="IPR001878">
    <property type="entry name" value="Znf_CCHC"/>
</dbReference>
<evidence type="ECO:0000259" key="4">
    <source>
        <dbReference type="PROSITE" id="PS50158"/>
    </source>
</evidence>
<dbReference type="Pfam" id="PF00665">
    <property type="entry name" value="rve"/>
    <property type="match status" value="1"/>
</dbReference>
<accession>A0A6A3MFV2</accession>
<dbReference type="EMBL" id="QXFV01000766">
    <property type="protein sequence ID" value="KAE9027093.1"/>
    <property type="molecule type" value="Genomic_DNA"/>
</dbReference>
<comment type="caution">
    <text evidence="6">The sequence shown here is derived from an EMBL/GenBank/DDBJ whole genome shotgun (WGS) entry which is preliminary data.</text>
</comment>
<evidence type="ECO:0000256" key="1">
    <source>
        <dbReference type="ARBA" id="ARBA00022750"/>
    </source>
</evidence>
<feature type="region of interest" description="Disordered" evidence="3">
    <location>
        <begin position="118"/>
        <end position="156"/>
    </location>
</feature>
<feature type="compositionally biased region" description="Basic residues" evidence="3">
    <location>
        <begin position="139"/>
        <end position="149"/>
    </location>
</feature>
<dbReference type="Gene3D" id="3.30.420.10">
    <property type="entry name" value="Ribonuclease H-like superfamily/Ribonuclease H"/>
    <property type="match status" value="1"/>
</dbReference>
<evidence type="ECO:0000313" key="7">
    <source>
        <dbReference type="Proteomes" id="UP000429607"/>
    </source>
</evidence>
<feature type="region of interest" description="Disordered" evidence="3">
    <location>
        <begin position="200"/>
        <end position="233"/>
    </location>
</feature>
<dbReference type="InterPro" id="IPR013103">
    <property type="entry name" value="RVT_2"/>
</dbReference>
<dbReference type="InterPro" id="IPR036875">
    <property type="entry name" value="Znf_CCHC_sf"/>
</dbReference>
<feature type="region of interest" description="Disordered" evidence="3">
    <location>
        <begin position="671"/>
        <end position="902"/>
    </location>
</feature>
<dbReference type="GO" id="GO:0015074">
    <property type="term" value="P:DNA integration"/>
    <property type="evidence" value="ECO:0007669"/>
    <property type="project" value="InterPro"/>
</dbReference>
<feature type="region of interest" description="Disordered" evidence="3">
    <location>
        <begin position="919"/>
        <end position="952"/>
    </location>
</feature>
<dbReference type="InterPro" id="IPR001584">
    <property type="entry name" value="Integrase_cat-core"/>
</dbReference>
<dbReference type="GO" id="GO:0004190">
    <property type="term" value="F:aspartic-type endopeptidase activity"/>
    <property type="evidence" value="ECO:0007669"/>
    <property type="project" value="UniProtKB-KW"/>
</dbReference>
<name>A0A6A3MFV2_9STRA</name>
<feature type="compositionally biased region" description="Acidic residues" evidence="3">
    <location>
        <begin position="683"/>
        <end position="710"/>
    </location>
</feature>
<dbReference type="Pfam" id="PF22936">
    <property type="entry name" value="Pol_BBD"/>
    <property type="match status" value="1"/>
</dbReference>
<protein>
    <recommendedName>
        <fullName evidence="8">Retrovirus-related Pol polyprotein from transposon TNT 1-94</fullName>
    </recommendedName>
</protein>
<dbReference type="Pfam" id="PF25597">
    <property type="entry name" value="SH3_retrovirus"/>
    <property type="match status" value="1"/>
</dbReference>